<dbReference type="CDD" id="cd00054">
    <property type="entry name" value="EGF_CA"/>
    <property type="match status" value="1"/>
</dbReference>
<keyword evidence="8" id="KW-0675">Receptor</keyword>
<evidence type="ECO:0000313" key="8">
    <source>
        <dbReference type="EMBL" id="KAK2562095.1"/>
    </source>
</evidence>
<keyword evidence="2" id="KW-0732">Signal</keyword>
<gene>
    <name evidence="8" type="ORF">P5673_014849</name>
</gene>
<dbReference type="GO" id="GO:0005509">
    <property type="term" value="F:calcium ion binding"/>
    <property type="evidence" value="ECO:0007669"/>
    <property type="project" value="InterPro"/>
</dbReference>
<dbReference type="PROSITE" id="PS00022">
    <property type="entry name" value="EGF_1"/>
    <property type="match status" value="1"/>
</dbReference>
<evidence type="ECO:0000256" key="5">
    <source>
        <dbReference type="ARBA" id="ARBA00023180"/>
    </source>
</evidence>
<dbReference type="AlphaFoldDB" id="A0AAD9QIV2"/>
<evidence type="ECO:0000313" key="9">
    <source>
        <dbReference type="Proteomes" id="UP001249851"/>
    </source>
</evidence>
<dbReference type="SUPFAM" id="SSF57196">
    <property type="entry name" value="EGF/Laminin"/>
    <property type="match status" value="1"/>
</dbReference>
<evidence type="ECO:0000256" key="4">
    <source>
        <dbReference type="ARBA" id="ARBA00023157"/>
    </source>
</evidence>
<dbReference type="FunFam" id="2.10.25.10:FF:000012">
    <property type="entry name" value="Delta-like protein"/>
    <property type="match status" value="1"/>
</dbReference>
<reference evidence="8" key="2">
    <citation type="journal article" date="2023" name="Science">
        <title>Genomic signatures of disease resistance in endangered staghorn corals.</title>
        <authorList>
            <person name="Vollmer S.V."/>
            <person name="Selwyn J.D."/>
            <person name="Despard B.A."/>
            <person name="Roesel C.L."/>
        </authorList>
    </citation>
    <scope>NUCLEOTIDE SEQUENCE</scope>
    <source>
        <strain evidence="8">K2</strain>
    </source>
</reference>
<dbReference type="InterPro" id="IPR001881">
    <property type="entry name" value="EGF-like_Ca-bd_dom"/>
</dbReference>
<name>A0AAD9QIV2_ACRCE</name>
<dbReference type="Gene3D" id="2.10.25.10">
    <property type="entry name" value="Laminin"/>
    <property type="match status" value="1"/>
</dbReference>
<dbReference type="Proteomes" id="UP001249851">
    <property type="component" value="Unassembled WGS sequence"/>
</dbReference>
<evidence type="ECO:0000259" key="7">
    <source>
        <dbReference type="PROSITE" id="PS50026"/>
    </source>
</evidence>
<keyword evidence="9" id="KW-1185">Reference proteome</keyword>
<dbReference type="Pfam" id="PF00008">
    <property type="entry name" value="EGF"/>
    <property type="match status" value="1"/>
</dbReference>
<proteinExistence type="predicted"/>
<dbReference type="PROSITE" id="PS50026">
    <property type="entry name" value="EGF_3"/>
    <property type="match status" value="1"/>
</dbReference>
<protein>
    <submittedName>
        <fullName evidence="8">Delta and Notch-like epidermal growth factor-related receptor</fullName>
    </submittedName>
</protein>
<keyword evidence="3" id="KW-0677">Repeat</keyword>
<reference evidence="8" key="1">
    <citation type="journal article" date="2023" name="G3 (Bethesda)">
        <title>Whole genome assembly and annotation of the endangered Caribbean coral Acropora cervicornis.</title>
        <authorList>
            <person name="Selwyn J.D."/>
            <person name="Vollmer S.V."/>
        </authorList>
    </citation>
    <scope>NUCLEOTIDE SEQUENCE</scope>
    <source>
        <strain evidence="8">K2</strain>
    </source>
</reference>
<evidence type="ECO:0000256" key="1">
    <source>
        <dbReference type="ARBA" id="ARBA00022536"/>
    </source>
</evidence>
<keyword evidence="4 6" id="KW-1015">Disulfide bond</keyword>
<comment type="caution">
    <text evidence="6">Lacks conserved residue(s) required for the propagation of feature annotation.</text>
</comment>
<dbReference type="EMBL" id="JARQWQ010000030">
    <property type="protein sequence ID" value="KAK2562095.1"/>
    <property type="molecule type" value="Genomic_DNA"/>
</dbReference>
<dbReference type="InterPro" id="IPR000742">
    <property type="entry name" value="EGF"/>
</dbReference>
<sequence length="180" mass="20131">MSDSHKEFWQLKKLLMGSLSVFVLYVLHSSSCLEPIPERAMEDHVISSSRVQTEGSCRVNCYMEPNCVSINMRRLAGGALICELNYVTTSEGFNLTKKSNHSYMEIENPCSSNLCMGKTTCQAGFTSKGFRCQPIPIDLNECNHNSCENGGTCKVRDGKHQCHCPRNFTGSSCEIRKCQQ</sequence>
<keyword evidence="1 6" id="KW-0245">EGF-like domain</keyword>
<organism evidence="8 9">
    <name type="scientific">Acropora cervicornis</name>
    <name type="common">Staghorn coral</name>
    <dbReference type="NCBI Taxonomy" id="6130"/>
    <lineage>
        <taxon>Eukaryota</taxon>
        <taxon>Metazoa</taxon>
        <taxon>Cnidaria</taxon>
        <taxon>Anthozoa</taxon>
        <taxon>Hexacorallia</taxon>
        <taxon>Scleractinia</taxon>
        <taxon>Astrocoeniina</taxon>
        <taxon>Acroporidae</taxon>
        <taxon>Acropora</taxon>
    </lineage>
</organism>
<dbReference type="SMART" id="SM00179">
    <property type="entry name" value="EGF_CA"/>
    <property type="match status" value="1"/>
</dbReference>
<evidence type="ECO:0000256" key="3">
    <source>
        <dbReference type="ARBA" id="ARBA00022737"/>
    </source>
</evidence>
<keyword evidence="5" id="KW-0325">Glycoprotein</keyword>
<evidence type="ECO:0000256" key="2">
    <source>
        <dbReference type="ARBA" id="ARBA00022729"/>
    </source>
</evidence>
<feature type="disulfide bond" evidence="6">
    <location>
        <begin position="164"/>
        <end position="173"/>
    </location>
</feature>
<accession>A0AAD9QIV2</accession>
<comment type="caution">
    <text evidence="8">The sequence shown here is derived from an EMBL/GenBank/DDBJ whole genome shotgun (WGS) entry which is preliminary data.</text>
</comment>
<evidence type="ECO:0000256" key="6">
    <source>
        <dbReference type="PROSITE-ProRule" id="PRU00076"/>
    </source>
</evidence>
<dbReference type="SMART" id="SM00181">
    <property type="entry name" value="EGF"/>
    <property type="match status" value="1"/>
</dbReference>
<feature type="domain" description="EGF-like" evidence="7">
    <location>
        <begin position="138"/>
        <end position="174"/>
    </location>
</feature>